<evidence type="ECO:0000256" key="3">
    <source>
        <dbReference type="ARBA" id="ARBA00022723"/>
    </source>
</evidence>
<evidence type="ECO:0000256" key="1">
    <source>
        <dbReference type="ARBA" id="ARBA00022485"/>
    </source>
</evidence>
<dbReference type="SUPFAM" id="SSF55124">
    <property type="entry name" value="Nitrite/Sulfite reductase N-terminal domain-like"/>
    <property type="match status" value="2"/>
</dbReference>
<keyword evidence="1" id="KW-0004">4Fe-4S</keyword>
<dbReference type="GO" id="GO:0016491">
    <property type="term" value="F:oxidoreductase activity"/>
    <property type="evidence" value="ECO:0007669"/>
    <property type="project" value="UniProtKB-KW"/>
</dbReference>
<evidence type="ECO:0000256" key="2">
    <source>
        <dbReference type="ARBA" id="ARBA00022617"/>
    </source>
</evidence>
<sequence length="569" mass="63269">MYQYTDFDKHFVRQRAAQFRDQLERNLAGKLGDEEFRPLRLQNGWYVQRHAPMLRVAVPYGELSSRQVRQLARIAREYDRGYAHFTTRQNVQYNWIPLVKSADVMDLLAEVNMHGIQTSGNCIRNITADAMVGVAEDEIIDARPYCEVIRQWSTLHPEFAFLPRKFKIAVSGAKEDRAATYWHDIGLHLVKNDAGEVGFKVLVGGGMGRTPVIGTEINAFVPWQQILVYIEAIVRVYNRYGRRDNMYKARIKILVKAEGQKFFDQVNEEFDNILTRDVDGAAHLIPQAEFDRVNAGFHNPASVQAHTASGNGLPLDASDTDKVQFAKWQERNVRGHKIAGYKCVTLSVKRPGQAPGDATDTQMDAIADIADQFSASEVRVTHDQNVLLPWVREEDLFAVWKAAKAASFAAPNIGLLSDMIACPGGDFCALANARSIPIANELIERYQDLDELYDIGEIDLHISGCINSCGHHHSGHIGILGVDKDGTEWYQITLGGSDGSDHAPTSVAGKVIGPSFSADEVTDVIEAVVETYRAQRAASEKFVDTVKRIGLDPFKTAANAVRRTTAKAA</sequence>
<dbReference type="PANTHER" id="PTHR32439">
    <property type="entry name" value="FERREDOXIN--NITRITE REDUCTASE, CHLOROPLASTIC"/>
    <property type="match status" value="1"/>
</dbReference>
<dbReference type="AlphaFoldDB" id="A0A426V2D9"/>
<evidence type="ECO:0000259" key="7">
    <source>
        <dbReference type="Pfam" id="PF01077"/>
    </source>
</evidence>
<dbReference type="InterPro" id="IPR045854">
    <property type="entry name" value="NO2/SO3_Rdtase_4Fe4S_sf"/>
</dbReference>
<keyword evidence="6" id="KW-0411">Iron-sulfur</keyword>
<evidence type="ECO:0000259" key="8">
    <source>
        <dbReference type="Pfam" id="PF03460"/>
    </source>
</evidence>
<keyword evidence="2" id="KW-0349">Heme</keyword>
<dbReference type="InterPro" id="IPR005117">
    <property type="entry name" value="NiRdtase/SiRdtase_haem-b_fer"/>
</dbReference>
<evidence type="ECO:0000256" key="4">
    <source>
        <dbReference type="ARBA" id="ARBA00023002"/>
    </source>
</evidence>
<dbReference type="RefSeq" id="WP_125245434.1">
    <property type="nucleotide sequence ID" value="NZ_RSED01000030.1"/>
</dbReference>
<dbReference type="InterPro" id="IPR006067">
    <property type="entry name" value="NO2/SO3_Rdtase_4Fe4S_dom"/>
</dbReference>
<keyword evidence="10" id="KW-1185">Reference proteome</keyword>
<accession>A0A426V2D9</accession>
<evidence type="ECO:0000313" key="9">
    <source>
        <dbReference type="EMBL" id="RRS01012.1"/>
    </source>
</evidence>
<organism evidence="9 10">
    <name type="scientific">Aquabacterium soli</name>
    <dbReference type="NCBI Taxonomy" id="2493092"/>
    <lineage>
        <taxon>Bacteria</taxon>
        <taxon>Pseudomonadati</taxon>
        <taxon>Pseudomonadota</taxon>
        <taxon>Betaproteobacteria</taxon>
        <taxon>Burkholderiales</taxon>
        <taxon>Aquabacterium</taxon>
    </lineage>
</organism>
<proteinExistence type="predicted"/>
<dbReference type="SUPFAM" id="SSF56014">
    <property type="entry name" value="Nitrite and sulphite reductase 4Fe-4S domain-like"/>
    <property type="match status" value="2"/>
</dbReference>
<dbReference type="Gene3D" id="3.30.413.10">
    <property type="entry name" value="Sulfite Reductase Hemoprotein, domain 1"/>
    <property type="match status" value="2"/>
</dbReference>
<evidence type="ECO:0000313" key="10">
    <source>
        <dbReference type="Proteomes" id="UP000269265"/>
    </source>
</evidence>
<evidence type="ECO:0000256" key="5">
    <source>
        <dbReference type="ARBA" id="ARBA00023004"/>
    </source>
</evidence>
<comment type="caution">
    <text evidence="9">The sequence shown here is derived from an EMBL/GenBank/DDBJ whole genome shotgun (WGS) entry which is preliminary data.</text>
</comment>
<keyword evidence="3" id="KW-0479">Metal-binding</keyword>
<dbReference type="Proteomes" id="UP000269265">
    <property type="component" value="Unassembled WGS sequence"/>
</dbReference>
<dbReference type="GO" id="GO:0051539">
    <property type="term" value="F:4 iron, 4 sulfur cluster binding"/>
    <property type="evidence" value="ECO:0007669"/>
    <property type="project" value="UniProtKB-KW"/>
</dbReference>
<dbReference type="InterPro" id="IPR051329">
    <property type="entry name" value="NIR_SIR_4Fe-4S"/>
</dbReference>
<name>A0A426V2D9_9BURK</name>
<dbReference type="PANTHER" id="PTHR32439:SF9">
    <property type="entry name" value="BLR3264 PROTEIN"/>
    <property type="match status" value="1"/>
</dbReference>
<feature type="domain" description="Nitrite/sulphite reductase 4Fe-4S" evidence="7">
    <location>
        <begin position="460"/>
        <end position="558"/>
    </location>
</feature>
<dbReference type="Pfam" id="PF01077">
    <property type="entry name" value="NIR_SIR"/>
    <property type="match status" value="2"/>
</dbReference>
<gene>
    <name evidence="9" type="ORF">EIP75_22430</name>
</gene>
<reference evidence="9 10" key="1">
    <citation type="submission" date="2018-12" db="EMBL/GenBank/DDBJ databases">
        <title>The whole draft genome of Aquabacterium sp. SJQ9.</title>
        <authorList>
            <person name="Sun L."/>
            <person name="Gao X."/>
            <person name="Chen W."/>
            <person name="Huang K."/>
        </authorList>
    </citation>
    <scope>NUCLEOTIDE SEQUENCE [LARGE SCALE GENOMIC DNA]</scope>
    <source>
        <strain evidence="9 10">SJQ9</strain>
    </source>
</reference>
<evidence type="ECO:0000256" key="6">
    <source>
        <dbReference type="ARBA" id="ARBA00023014"/>
    </source>
</evidence>
<dbReference type="EMBL" id="RSED01000030">
    <property type="protein sequence ID" value="RRS01012.1"/>
    <property type="molecule type" value="Genomic_DNA"/>
</dbReference>
<feature type="domain" description="Nitrite/Sulfite reductase ferredoxin-like" evidence="8">
    <location>
        <begin position="53"/>
        <end position="111"/>
    </location>
</feature>
<protein>
    <submittedName>
        <fullName evidence="9">Nitrite/sulfite reductase</fullName>
    </submittedName>
</protein>
<keyword evidence="5" id="KW-0408">Iron</keyword>
<dbReference type="OrthoDB" id="3189055at2"/>
<feature type="domain" description="Nitrite/Sulfite reductase ferredoxin-like" evidence="8">
    <location>
        <begin position="356"/>
        <end position="405"/>
    </location>
</feature>
<keyword evidence="4" id="KW-0560">Oxidoreductase</keyword>
<feature type="domain" description="Nitrite/sulphite reductase 4Fe-4S" evidence="7">
    <location>
        <begin position="119"/>
        <end position="271"/>
    </location>
</feature>
<dbReference type="GO" id="GO:0020037">
    <property type="term" value="F:heme binding"/>
    <property type="evidence" value="ECO:0007669"/>
    <property type="project" value="InterPro"/>
</dbReference>
<dbReference type="InterPro" id="IPR036136">
    <property type="entry name" value="Nit/Sulf_reduc_fer-like_dom_sf"/>
</dbReference>
<dbReference type="GO" id="GO:0046872">
    <property type="term" value="F:metal ion binding"/>
    <property type="evidence" value="ECO:0007669"/>
    <property type="project" value="UniProtKB-KW"/>
</dbReference>
<dbReference type="Pfam" id="PF03460">
    <property type="entry name" value="NIR_SIR_ferr"/>
    <property type="match status" value="2"/>
</dbReference>
<dbReference type="Gene3D" id="3.90.480.10">
    <property type="entry name" value="Sulfite Reductase Hemoprotein,Domain 2"/>
    <property type="match status" value="1"/>
</dbReference>